<proteinExistence type="inferred from homology"/>
<evidence type="ECO:0000256" key="2">
    <source>
        <dbReference type="ARBA" id="ARBA00007935"/>
    </source>
</evidence>
<feature type="transmembrane region" description="Helical" evidence="8">
    <location>
        <begin position="252"/>
        <end position="279"/>
    </location>
</feature>
<feature type="transmembrane region" description="Helical" evidence="8">
    <location>
        <begin position="26"/>
        <end position="44"/>
    </location>
</feature>
<evidence type="ECO:0000256" key="3">
    <source>
        <dbReference type="ARBA" id="ARBA00022448"/>
    </source>
</evidence>
<keyword evidence="6 8" id="KW-1133">Transmembrane helix</keyword>
<keyword evidence="3" id="KW-0813">Transport</keyword>
<comment type="similarity">
    <text evidence="2">Belongs to the binding-protein-dependent transport system permease family. FecCD subfamily.</text>
</comment>
<accession>A0ABV9FKN9</accession>
<evidence type="ECO:0000256" key="4">
    <source>
        <dbReference type="ARBA" id="ARBA00022475"/>
    </source>
</evidence>
<dbReference type="RefSeq" id="WP_378101378.1">
    <property type="nucleotide sequence ID" value="NZ_JBHSEP010000025.1"/>
</dbReference>
<sequence>MNRWKKTASLPDGQARSPRAMTLSRLLALAVAAVLVFFIGIGLGNQNTGFPEVVRTMFGYGMPEQALVLNTLRLPRALVAVLAGAALSVAGAILQGIIRNPMASPDIIGITGGASFAAVAFITYLGGTVSIKWLPAAAFLGAAAISIVIYALAWSRGVSPTRLVLIGVGISAITGSLTMLMIVLSPVKAAGQAYVWMTGSVYGSSWGDVYSVLPWVLVLIPLAFYLYRHLNVQELGDEVATGLGSPVQAHRFMLLMISVALAGAAVAVAGAVGFVGLIAPHIARKLVGPSFGGLVPAAALIGSLMVLVADTIGRTAFLPLDIPVGVFTAAVGAPYFIYLLYRSRHSS</sequence>
<dbReference type="SUPFAM" id="SSF81345">
    <property type="entry name" value="ABC transporter involved in vitamin B12 uptake, BtuC"/>
    <property type="match status" value="1"/>
</dbReference>
<gene>
    <name evidence="9" type="ORF">ACFO3S_24290</name>
</gene>
<feature type="transmembrane region" description="Helical" evidence="8">
    <location>
        <begin position="291"/>
        <end position="309"/>
    </location>
</feature>
<dbReference type="PANTHER" id="PTHR30472">
    <property type="entry name" value="FERRIC ENTEROBACTIN TRANSPORT SYSTEM PERMEASE PROTEIN"/>
    <property type="match status" value="1"/>
</dbReference>
<protein>
    <submittedName>
        <fullName evidence="9">FecCD family ABC transporter permease</fullName>
    </submittedName>
</protein>
<keyword evidence="7 8" id="KW-0472">Membrane</keyword>
<dbReference type="PANTHER" id="PTHR30472:SF24">
    <property type="entry name" value="FERRIC ENTEROBACTIN TRANSPORT SYSTEM PERMEASE PROTEIN FEPG"/>
    <property type="match status" value="1"/>
</dbReference>
<feature type="transmembrane region" description="Helical" evidence="8">
    <location>
        <begin position="164"/>
        <end position="189"/>
    </location>
</feature>
<feature type="transmembrane region" description="Helical" evidence="8">
    <location>
        <begin position="133"/>
        <end position="152"/>
    </location>
</feature>
<comment type="caution">
    <text evidence="9">The sequence shown here is derived from an EMBL/GenBank/DDBJ whole genome shotgun (WGS) entry which is preliminary data.</text>
</comment>
<keyword evidence="5 8" id="KW-0812">Transmembrane</keyword>
<organism evidence="9 10">
    <name type="scientific">Cohnella hongkongensis</name>
    <dbReference type="NCBI Taxonomy" id="178337"/>
    <lineage>
        <taxon>Bacteria</taxon>
        <taxon>Bacillati</taxon>
        <taxon>Bacillota</taxon>
        <taxon>Bacilli</taxon>
        <taxon>Bacillales</taxon>
        <taxon>Paenibacillaceae</taxon>
        <taxon>Cohnella</taxon>
    </lineage>
</organism>
<name>A0ABV9FKN9_9BACL</name>
<dbReference type="Proteomes" id="UP001596028">
    <property type="component" value="Unassembled WGS sequence"/>
</dbReference>
<feature type="transmembrane region" description="Helical" evidence="8">
    <location>
        <begin position="209"/>
        <end position="227"/>
    </location>
</feature>
<dbReference type="CDD" id="cd06550">
    <property type="entry name" value="TM_ABC_iron-siderophores_like"/>
    <property type="match status" value="1"/>
</dbReference>
<evidence type="ECO:0000256" key="7">
    <source>
        <dbReference type="ARBA" id="ARBA00023136"/>
    </source>
</evidence>
<evidence type="ECO:0000256" key="1">
    <source>
        <dbReference type="ARBA" id="ARBA00004651"/>
    </source>
</evidence>
<dbReference type="Pfam" id="PF01032">
    <property type="entry name" value="FecCD"/>
    <property type="match status" value="1"/>
</dbReference>
<dbReference type="InterPro" id="IPR037294">
    <property type="entry name" value="ABC_BtuC-like"/>
</dbReference>
<dbReference type="Gene3D" id="1.10.3470.10">
    <property type="entry name" value="ABC transporter involved in vitamin B12 uptake, BtuC"/>
    <property type="match status" value="1"/>
</dbReference>
<reference evidence="10" key="1">
    <citation type="journal article" date="2019" name="Int. J. Syst. Evol. Microbiol.">
        <title>The Global Catalogue of Microorganisms (GCM) 10K type strain sequencing project: providing services to taxonomists for standard genome sequencing and annotation.</title>
        <authorList>
            <consortium name="The Broad Institute Genomics Platform"/>
            <consortium name="The Broad Institute Genome Sequencing Center for Infectious Disease"/>
            <person name="Wu L."/>
            <person name="Ma J."/>
        </authorList>
    </citation>
    <scope>NUCLEOTIDE SEQUENCE [LARGE SCALE GENOMIC DNA]</scope>
    <source>
        <strain evidence="10">CCUG 49571</strain>
    </source>
</reference>
<feature type="transmembrane region" description="Helical" evidence="8">
    <location>
        <begin position="77"/>
        <end position="98"/>
    </location>
</feature>
<evidence type="ECO:0000256" key="8">
    <source>
        <dbReference type="SAM" id="Phobius"/>
    </source>
</evidence>
<comment type="subcellular location">
    <subcellularLocation>
        <location evidence="1">Cell membrane</location>
        <topology evidence="1">Multi-pass membrane protein</topology>
    </subcellularLocation>
</comment>
<feature type="transmembrane region" description="Helical" evidence="8">
    <location>
        <begin position="107"/>
        <end position="127"/>
    </location>
</feature>
<evidence type="ECO:0000256" key="5">
    <source>
        <dbReference type="ARBA" id="ARBA00022692"/>
    </source>
</evidence>
<dbReference type="InterPro" id="IPR000522">
    <property type="entry name" value="ABC_transptr_permease_BtuC"/>
</dbReference>
<evidence type="ECO:0000313" key="9">
    <source>
        <dbReference type="EMBL" id="MFC4601385.1"/>
    </source>
</evidence>
<evidence type="ECO:0000313" key="10">
    <source>
        <dbReference type="Proteomes" id="UP001596028"/>
    </source>
</evidence>
<keyword evidence="4" id="KW-1003">Cell membrane</keyword>
<dbReference type="EMBL" id="JBHSEP010000025">
    <property type="protein sequence ID" value="MFC4601385.1"/>
    <property type="molecule type" value="Genomic_DNA"/>
</dbReference>
<evidence type="ECO:0000256" key="6">
    <source>
        <dbReference type="ARBA" id="ARBA00022989"/>
    </source>
</evidence>
<keyword evidence="10" id="KW-1185">Reference proteome</keyword>
<feature type="transmembrane region" description="Helical" evidence="8">
    <location>
        <begin position="316"/>
        <end position="341"/>
    </location>
</feature>